<feature type="compositionally biased region" description="Pro residues" evidence="1">
    <location>
        <begin position="95"/>
        <end position="104"/>
    </location>
</feature>
<gene>
    <name evidence="2" type="ORF">PRZ48_011588</name>
</gene>
<feature type="compositionally biased region" description="Low complexity" evidence="1">
    <location>
        <begin position="108"/>
        <end position="119"/>
    </location>
</feature>
<evidence type="ECO:0000313" key="3">
    <source>
        <dbReference type="Proteomes" id="UP001305779"/>
    </source>
</evidence>
<reference evidence="2 3" key="1">
    <citation type="journal article" date="2023" name="G3 (Bethesda)">
        <title>A chromosome-level genome assembly of Zasmidium syzygii isolated from banana leaves.</title>
        <authorList>
            <person name="van Westerhoven A.C."/>
            <person name="Mehrabi R."/>
            <person name="Talebi R."/>
            <person name="Steentjes M.B.F."/>
            <person name="Corcolon B."/>
            <person name="Chong P.A."/>
            <person name="Kema G.H.J."/>
            <person name="Seidl M.F."/>
        </authorList>
    </citation>
    <scope>NUCLEOTIDE SEQUENCE [LARGE SCALE GENOMIC DNA]</scope>
    <source>
        <strain evidence="2 3">P124</strain>
    </source>
</reference>
<name>A0ABR0E7A3_ZASCE</name>
<dbReference type="EMBL" id="JAXOVC010000009">
    <property type="protein sequence ID" value="KAK4497138.1"/>
    <property type="molecule type" value="Genomic_DNA"/>
</dbReference>
<evidence type="ECO:0000313" key="2">
    <source>
        <dbReference type="EMBL" id="KAK4497138.1"/>
    </source>
</evidence>
<accession>A0ABR0E7A3</accession>
<feature type="compositionally biased region" description="Low complexity" evidence="1">
    <location>
        <begin position="157"/>
        <end position="175"/>
    </location>
</feature>
<organism evidence="2 3">
    <name type="scientific">Zasmidium cellare</name>
    <name type="common">Wine cellar mold</name>
    <name type="synonym">Racodium cellare</name>
    <dbReference type="NCBI Taxonomy" id="395010"/>
    <lineage>
        <taxon>Eukaryota</taxon>
        <taxon>Fungi</taxon>
        <taxon>Dikarya</taxon>
        <taxon>Ascomycota</taxon>
        <taxon>Pezizomycotina</taxon>
        <taxon>Dothideomycetes</taxon>
        <taxon>Dothideomycetidae</taxon>
        <taxon>Mycosphaerellales</taxon>
        <taxon>Mycosphaerellaceae</taxon>
        <taxon>Zasmidium</taxon>
    </lineage>
</organism>
<proteinExistence type="predicted"/>
<protein>
    <submittedName>
        <fullName evidence="2">Uncharacterized protein</fullName>
    </submittedName>
</protein>
<comment type="caution">
    <text evidence="2">The sequence shown here is derived from an EMBL/GenBank/DDBJ whole genome shotgun (WGS) entry which is preliminary data.</text>
</comment>
<dbReference type="Proteomes" id="UP001305779">
    <property type="component" value="Unassembled WGS sequence"/>
</dbReference>
<evidence type="ECO:0000256" key="1">
    <source>
        <dbReference type="SAM" id="MobiDB-lite"/>
    </source>
</evidence>
<keyword evidence="3" id="KW-1185">Reference proteome</keyword>
<sequence length="224" mass="23895">MGNTPSTSNPKPLPRDKTALTLPLGSKIEQLFYEDFSSDTPPDPPSQKRLSKSQSQPLDKWAPISSASTGFSDPAHLSKQQARQLAHPLHNVPDKPLPAGPPGPDFFSSPLDSLSGNSSGREESSAEASSSKKHDSGTATVETPAESEPVEAKPKVSNETLPSSSTSTTYSAAESRWQERISRRIADRKVSDGVKAGLERTAYLGTGKLGEKEKERDVLEEGGG</sequence>
<feature type="region of interest" description="Disordered" evidence="1">
    <location>
        <begin position="33"/>
        <end position="179"/>
    </location>
</feature>
<feature type="compositionally biased region" description="Basic and acidic residues" evidence="1">
    <location>
        <begin position="120"/>
        <end position="136"/>
    </location>
</feature>